<dbReference type="InterPro" id="IPR048394">
    <property type="entry name" value="FakA-like_M"/>
</dbReference>
<keyword evidence="3" id="KW-1185">Reference proteome</keyword>
<dbReference type="GO" id="GO:0004371">
    <property type="term" value="F:glycerone kinase activity"/>
    <property type="evidence" value="ECO:0007669"/>
    <property type="project" value="InterPro"/>
</dbReference>
<dbReference type="Pfam" id="PF21645">
    <property type="entry name" value="FakA-like_M"/>
    <property type="match status" value="1"/>
</dbReference>
<dbReference type="SMART" id="SM01121">
    <property type="entry name" value="Dak1_2"/>
    <property type="match status" value="1"/>
</dbReference>
<sequence>MSITSLNGKRFAEMIIQGANHLAANAKMVDALNVFPVPDGDTGTNMNLSMTSGAKEVQHNVQEHIGKVGISLSRGLLMGARGNSGVILSQLFRGFSKSIESKAEINSHEFASALEAGVETAYKAVMKPVEGTILTVAKDAAKQAVTSAKKQTDIILVMEEVVKEAKASLSRTPDLLPVLKEVGVVDSGGQGLVLVYEGFLAELKGEHLPGSPSNIPTMDELVSAEHHMNVQGHINTEDIVYGYCTEFMVRLEADKLAVKSFNEEAFRNDLSEYGDSLLVISDDDIVKVHIHSEHPGDCLNYGQQYGSLIKLKIDNMREQHSSIVGEMHAPLETGVSPAPKEKNEYSVVSVVMGSGLSDLFKSIGSKSVIEGGQTMNPSTEDIVRAAREANAKNIIILPNNKNIIMAAEQAADVVEANVIVIPSRTVPQGMAALLAFNPAASPKDNETAMKDALSHVKTGQITYAVRDTSIEGLEIETGDFMGLADGKIKVKNKNRLLAAKDLLAQMIDGDSEILTILYGEDAAREEVDELAAFCNETFKDLEIEIYNGKQPLYSYIFSIE</sequence>
<dbReference type="PANTHER" id="PTHR33434">
    <property type="entry name" value="DEGV DOMAIN-CONTAINING PROTEIN DR_1986-RELATED"/>
    <property type="match status" value="1"/>
</dbReference>
<dbReference type="RefSeq" id="WP_126864426.1">
    <property type="nucleotide sequence ID" value="NZ_JAUSTX010000001.1"/>
</dbReference>
<feature type="domain" description="DhaL" evidence="1">
    <location>
        <begin position="9"/>
        <end position="201"/>
    </location>
</feature>
<dbReference type="PROSITE" id="PS51480">
    <property type="entry name" value="DHAL"/>
    <property type="match status" value="1"/>
</dbReference>
<evidence type="ECO:0000313" key="3">
    <source>
        <dbReference type="Proteomes" id="UP000267430"/>
    </source>
</evidence>
<organism evidence="2 3">
    <name type="scientific">Peribacillus cavernae</name>
    <dbReference type="NCBI Taxonomy" id="1674310"/>
    <lineage>
        <taxon>Bacteria</taxon>
        <taxon>Bacillati</taxon>
        <taxon>Bacillota</taxon>
        <taxon>Bacilli</taxon>
        <taxon>Bacillales</taxon>
        <taxon>Bacillaceae</taxon>
        <taxon>Peribacillus</taxon>
    </lineage>
</organism>
<dbReference type="AlphaFoldDB" id="A0A3S0UFJ3"/>
<gene>
    <name evidence="2" type="ORF">ELQ35_08690</name>
</gene>
<protein>
    <submittedName>
        <fullName evidence="2">DAK2 domain-containing protein</fullName>
    </submittedName>
</protein>
<dbReference type="InterPro" id="IPR004007">
    <property type="entry name" value="DhaL_dom"/>
</dbReference>
<dbReference type="SMART" id="SM01120">
    <property type="entry name" value="Dak2"/>
    <property type="match status" value="1"/>
</dbReference>
<dbReference type="InterPro" id="IPR050270">
    <property type="entry name" value="DegV_domain_contain"/>
</dbReference>
<dbReference type="SUPFAM" id="SSF101473">
    <property type="entry name" value="DhaL-like"/>
    <property type="match status" value="1"/>
</dbReference>
<reference evidence="2 3" key="1">
    <citation type="submission" date="2018-12" db="EMBL/GenBank/DDBJ databases">
        <title>Bacillus chawlae sp. nov., Bacillus glennii sp. nov., and Bacillus saganii sp. nov. Isolated from the Vehicle Assembly Building at Kennedy Space Center where the Viking Spacecraft were Assembled.</title>
        <authorList>
            <person name="Seuylemezian A."/>
            <person name="Vaishampayan P."/>
        </authorList>
    </citation>
    <scope>NUCLEOTIDE SEQUENCE [LARGE SCALE GENOMIC DNA]</scope>
    <source>
        <strain evidence="2 3">L5</strain>
    </source>
</reference>
<dbReference type="InterPro" id="IPR019986">
    <property type="entry name" value="YloV-like"/>
</dbReference>
<evidence type="ECO:0000259" key="1">
    <source>
        <dbReference type="PROSITE" id="PS51480"/>
    </source>
</evidence>
<dbReference type="Gene3D" id="1.25.40.340">
    <property type="match status" value="1"/>
</dbReference>
<comment type="caution">
    <text evidence="2">The sequence shown here is derived from an EMBL/GenBank/DDBJ whole genome shotgun (WGS) entry which is preliminary data.</text>
</comment>
<proteinExistence type="predicted"/>
<evidence type="ECO:0000313" key="2">
    <source>
        <dbReference type="EMBL" id="RUQ30404.1"/>
    </source>
</evidence>
<dbReference type="Proteomes" id="UP000267430">
    <property type="component" value="Unassembled WGS sequence"/>
</dbReference>
<dbReference type="InterPro" id="IPR036117">
    <property type="entry name" value="DhaL_dom_sf"/>
</dbReference>
<dbReference type="InterPro" id="IPR033470">
    <property type="entry name" value="FakA-like_C"/>
</dbReference>
<dbReference type="Pfam" id="PF02734">
    <property type="entry name" value="Dak2"/>
    <property type="match status" value="1"/>
</dbReference>
<dbReference type="GO" id="GO:0006071">
    <property type="term" value="P:glycerol metabolic process"/>
    <property type="evidence" value="ECO:0007669"/>
    <property type="project" value="InterPro"/>
</dbReference>
<name>A0A3S0UFJ3_9BACI</name>
<dbReference type="NCBIfam" id="TIGR03599">
    <property type="entry name" value="YloV"/>
    <property type="match status" value="1"/>
</dbReference>
<dbReference type="Pfam" id="PF13684">
    <property type="entry name" value="FakA-like_C"/>
    <property type="match status" value="1"/>
</dbReference>
<dbReference type="OrthoDB" id="9760324at2"/>
<accession>A0A3S0UFJ3</accession>
<dbReference type="EMBL" id="RYZZ01000007">
    <property type="protein sequence ID" value="RUQ30404.1"/>
    <property type="molecule type" value="Genomic_DNA"/>
</dbReference>
<dbReference type="PANTHER" id="PTHR33434:SF4">
    <property type="entry name" value="PHOSPHATASE PROTEIN"/>
    <property type="match status" value="1"/>
</dbReference>